<protein>
    <submittedName>
        <fullName evidence="2">Uncharacterized protein</fullName>
    </submittedName>
</protein>
<feature type="transmembrane region" description="Helical" evidence="1">
    <location>
        <begin position="12"/>
        <end position="35"/>
    </location>
</feature>
<dbReference type="AlphaFoldDB" id="A0A2P2PT12"/>
<keyword evidence="1" id="KW-1133">Transmembrane helix</keyword>
<name>A0A2P2PT12_RHIMU</name>
<dbReference type="EMBL" id="GGEC01077390">
    <property type="protein sequence ID" value="MBX57874.1"/>
    <property type="molecule type" value="Transcribed_RNA"/>
</dbReference>
<proteinExistence type="predicted"/>
<keyword evidence="1" id="KW-0812">Transmembrane</keyword>
<organism evidence="2">
    <name type="scientific">Rhizophora mucronata</name>
    <name type="common">Asiatic mangrove</name>
    <dbReference type="NCBI Taxonomy" id="61149"/>
    <lineage>
        <taxon>Eukaryota</taxon>
        <taxon>Viridiplantae</taxon>
        <taxon>Streptophyta</taxon>
        <taxon>Embryophyta</taxon>
        <taxon>Tracheophyta</taxon>
        <taxon>Spermatophyta</taxon>
        <taxon>Magnoliopsida</taxon>
        <taxon>eudicotyledons</taxon>
        <taxon>Gunneridae</taxon>
        <taxon>Pentapetalae</taxon>
        <taxon>rosids</taxon>
        <taxon>fabids</taxon>
        <taxon>Malpighiales</taxon>
        <taxon>Rhizophoraceae</taxon>
        <taxon>Rhizophora</taxon>
    </lineage>
</organism>
<reference evidence="2" key="1">
    <citation type="submission" date="2018-02" db="EMBL/GenBank/DDBJ databases">
        <title>Rhizophora mucronata_Transcriptome.</title>
        <authorList>
            <person name="Meera S.P."/>
            <person name="Sreeshan A."/>
            <person name="Augustine A."/>
        </authorList>
    </citation>
    <scope>NUCLEOTIDE SEQUENCE</scope>
    <source>
        <tissue evidence="2">Leaf</tissue>
    </source>
</reference>
<evidence type="ECO:0000256" key="1">
    <source>
        <dbReference type="SAM" id="Phobius"/>
    </source>
</evidence>
<evidence type="ECO:0000313" key="2">
    <source>
        <dbReference type="EMBL" id="MBX57874.1"/>
    </source>
</evidence>
<accession>A0A2P2PT12</accession>
<sequence>MASLSCNVNDPITYAFIFLSDAYLIPSIVLLDAGLNKRRE</sequence>
<keyword evidence="1" id="KW-0472">Membrane</keyword>